<gene>
    <name evidence="1" type="ORF">IQ235_17855</name>
</gene>
<dbReference type="Proteomes" id="UP000621799">
    <property type="component" value="Unassembled WGS sequence"/>
</dbReference>
<dbReference type="SUPFAM" id="SSF141571">
    <property type="entry name" value="Pentapeptide repeat-like"/>
    <property type="match status" value="1"/>
</dbReference>
<dbReference type="AlphaFoldDB" id="A0A928VZT0"/>
<dbReference type="EMBL" id="JADEXN010000400">
    <property type="protein sequence ID" value="MBE9042629.1"/>
    <property type="molecule type" value="Genomic_DNA"/>
</dbReference>
<evidence type="ECO:0000313" key="1">
    <source>
        <dbReference type="EMBL" id="MBE9042629.1"/>
    </source>
</evidence>
<organism evidence="1 2">
    <name type="scientific">Zarconia navalis LEGE 11467</name>
    <dbReference type="NCBI Taxonomy" id="1828826"/>
    <lineage>
        <taxon>Bacteria</taxon>
        <taxon>Bacillati</taxon>
        <taxon>Cyanobacteriota</taxon>
        <taxon>Cyanophyceae</taxon>
        <taxon>Oscillatoriophycideae</taxon>
        <taxon>Oscillatoriales</taxon>
        <taxon>Oscillatoriales incertae sedis</taxon>
        <taxon>Zarconia</taxon>
        <taxon>Zarconia navalis</taxon>
    </lineage>
</organism>
<comment type="caution">
    <text evidence="1">The sequence shown here is derived from an EMBL/GenBank/DDBJ whole genome shotgun (WGS) entry which is preliminary data.</text>
</comment>
<proteinExistence type="predicted"/>
<keyword evidence="2" id="KW-1185">Reference proteome</keyword>
<protein>
    <submittedName>
        <fullName evidence="1">Pentapeptide repeat-containing protein</fullName>
    </submittedName>
</protein>
<sequence>MSGANLMEVDWTDTNFSGADFTGAILPNGKTRRGNENFNFGWEETARGDWFTEIGKYPKILPTAIDLSMRFHGRATPLVAKW</sequence>
<dbReference type="Gene3D" id="2.160.20.80">
    <property type="entry name" value="E3 ubiquitin-protein ligase SopA"/>
    <property type="match status" value="1"/>
</dbReference>
<evidence type="ECO:0000313" key="2">
    <source>
        <dbReference type="Proteomes" id="UP000621799"/>
    </source>
</evidence>
<dbReference type="Pfam" id="PF00805">
    <property type="entry name" value="Pentapeptide"/>
    <property type="match status" value="1"/>
</dbReference>
<name>A0A928VZT0_9CYAN</name>
<dbReference type="RefSeq" id="WP_405196693.1">
    <property type="nucleotide sequence ID" value="NZ_JADEXN010000400.1"/>
</dbReference>
<reference evidence="1" key="1">
    <citation type="submission" date="2020-10" db="EMBL/GenBank/DDBJ databases">
        <authorList>
            <person name="Castelo-Branco R."/>
            <person name="Eusebio N."/>
            <person name="Adriana R."/>
            <person name="Vieira A."/>
            <person name="Brugerolle De Fraissinette N."/>
            <person name="Rezende De Castro R."/>
            <person name="Schneider M.P."/>
            <person name="Vasconcelos V."/>
            <person name="Leao P.N."/>
        </authorList>
    </citation>
    <scope>NUCLEOTIDE SEQUENCE</scope>
    <source>
        <strain evidence="1">LEGE 11467</strain>
    </source>
</reference>
<accession>A0A928VZT0</accession>
<dbReference type="InterPro" id="IPR001646">
    <property type="entry name" value="5peptide_repeat"/>
</dbReference>